<organism evidence="2">
    <name type="scientific">marine metagenome</name>
    <dbReference type="NCBI Taxonomy" id="408172"/>
    <lineage>
        <taxon>unclassified sequences</taxon>
        <taxon>metagenomes</taxon>
        <taxon>ecological metagenomes</taxon>
    </lineage>
</organism>
<protein>
    <recommendedName>
        <fullName evidence="1">F5/8 type C domain-containing protein</fullName>
    </recommendedName>
</protein>
<evidence type="ECO:0000313" key="2">
    <source>
        <dbReference type="EMBL" id="SVB57187.1"/>
    </source>
</evidence>
<feature type="non-terminal residue" evidence="2">
    <location>
        <position position="1"/>
    </location>
</feature>
<dbReference type="PROSITE" id="PS50022">
    <property type="entry name" value="FA58C_3"/>
    <property type="match status" value="1"/>
</dbReference>
<reference evidence="2" key="1">
    <citation type="submission" date="2018-05" db="EMBL/GenBank/DDBJ databases">
        <authorList>
            <person name="Lanie J.A."/>
            <person name="Ng W.-L."/>
            <person name="Kazmierczak K.M."/>
            <person name="Andrzejewski T.M."/>
            <person name="Davidsen T.M."/>
            <person name="Wayne K.J."/>
            <person name="Tettelin H."/>
            <person name="Glass J.I."/>
            <person name="Rusch D."/>
            <person name="Podicherti R."/>
            <person name="Tsui H.-C.T."/>
            <person name="Winkler M.E."/>
        </authorList>
    </citation>
    <scope>NUCLEOTIDE SEQUENCE</scope>
</reference>
<dbReference type="Gene3D" id="2.60.120.260">
    <property type="entry name" value="Galactose-binding domain-like"/>
    <property type="match status" value="1"/>
</dbReference>
<feature type="non-terminal residue" evidence="2">
    <location>
        <position position="538"/>
    </location>
</feature>
<dbReference type="InterPro" id="IPR008979">
    <property type="entry name" value="Galactose-bd-like_sf"/>
</dbReference>
<sequence>ISTTEPGVALRPFIDGRRESSSIIVWGVGGWTGATTEINNRELFFDLGTFYWFDTHLLTYGGRASSFGDYRIEVSDGSVSADGSLEWTRVLNREQGGIRNRQFERNDFAPVQARFFRMQWTVANFGANATVAEVQLYGEGFQPRVELESDLIRLGGSRNLLSIEWDADVLPGTEVRIQTRTGNELGEVLHYFKKDGTEVTESQYGKMLSLFRGEIVPEEVPGNDWSDWSEPYTLPSFSAITSPSPREFLKVRATLVAEDPQVAASLRSIRLNFVDPVAKGLIGEVVPFQVDSLGLQQPFSLYIRPDFDRRDSGFDELLLVVPKGMALDFTDFYAGAETDFMASGDVATMRVSDAALMATGADSLLLSFPLMQPNNGVELLRLDFNTALFSTGAVLRASLQNRASGEGAWQRVDAGNAFELAMGNTTTLVGAVGNKQLLRDVVVRPAAFSPNGDGINDEAVFAFKVVRVGDDSPVEVQVYDLGGRAIRRLAEQRTRSSGEYVIAWDGKDQAGEVVPPGIYYARLKVSTQTEGAGIQARQ</sequence>
<feature type="domain" description="F5/8 type C" evidence="1">
    <location>
        <begin position="1"/>
        <end position="139"/>
    </location>
</feature>
<dbReference type="Pfam" id="PF13860">
    <property type="entry name" value="FlgD_ig"/>
    <property type="match status" value="1"/>
</dbReference>
<proteinExistence type="predicted"/>
<dbReference type="InterPro" id="IPR025965">
    <property type="entry name" value="FlgD/Vpr_Ig-like"/>
</dbReference>
<dbReference type="SUPFAM" id="SSF49785">
    <property type="entry name" value="Galactose-binding domain-like"/>
    <property type="match status" value="1"/>
</dbReference>
<name>A0A382F539_9ZZZZ</name>
<accession>A0A382F539</accession>
<gene>
    <name evidence="2" type="ORF">METZ01_LOCUS210041</name>
</gene>
<dbReference type="AlphaFoldDB" id="A0A382F539"/>
<dbReference type="EMBL" id="UINC01047652">
    <property type="protein sequence ID" value="SVB57187.1"/>
    <property type="molecule type" value="Genomic_DNA"/>
</dbReference>
<evidence type="ECO:0000259" key="1">
    <source>
        <dbReference type="PROSITE" id="PS50022"/>
    </source>
</evidence>
<dbReference type="Gene3D" id="2.60.40.4070">
    <property type="match status" value="1"/>
</dbReference>
<dbReference type="InterPro" id="IPR000421">
    <property type="entry name" value="FA58C"/>
</dbReference>